<dbReference type="STRING" id="273075.gene:9571972"/>
<reference evidence="2 3" key="1">
    <citation type="journal article" date="2000" name="Nature">
        <title>The genome sequence of the thermoacidophilic scavenger Thermoplasma acidophilum.</title>
        <authorList>
            <person name="Ruepp A."/>
            <person name="Graml W."/>
            <person name="Santos-Martinez M.L."/>
            <person name="Koretke K.K."/>
            <person name="Volker C."/>
            <person name="Mewes H.W."/>
            <person name="Frishman D."/>
            <person name="Stocker S."/>
            <person name="Lupas A.N."/>
            <person name="Baumeister W."/>
        </authorList>
    </citation>
    <scope>NUCLEOTIDE SEQUENCE [LARGE SCALE GENOMIC DNA]</scope>
    <source>
        <strain evidence="3">ATCC 25905 / DSM 1728 / JCM 9062 / NBRC 15155 / AMRC-C165</strain>
    </source>
</reference>
<dbReference type="HOGENOM" id="CLU_2079537_0_0_2"/>
<evidence type="ECO:0000313" key="3">
    <source>
        <dbReference type="Proteomes" id="UP000001024"/>
    </source>
</evidence>
<keyword evidence="1" id="KW-1133">Transmembrane helix</keyword>
<dbReference type="AlphaFoldDB" id="Q9HK49"/>
<dbReference type="EMBL" id="AL445065">
    <property type="protein sequence ID" value="CAC11890.1"/>
    <property type="molecule type" value="Genomic_DNA"/>
</dbReference>
<evidence type="ECO:0000313" key="2">
    <source>
        <dbReference type="EMBL" id="CAC11890.1"/>
    </source>
</evidence>
<keyword evidence="3" id="KW-1185">Reference proteome</keyword>
<dbReference type="eggNOG" id="arCOG11046">
    <property type="taxonomic scope" value="Archaea"/>
</dbReference>
<proteinExistence type="predicted"/>
<organism evidence="2 3">
    <name type="scientific">Thermoplasma acidophilum (strain ATCC 25905 / DSM 1728 / JCM 9062 / NBRC 15155 / AMRC-C165)</name>
    <dbReference type="NCBI Taxonomy" id="273075"/>
    <lineage>
        <taxon>Archaea</taxon>
        <taxon>Methanobacteriati</taxon>
        <taxon>Thermoplasmatota</taxon>
        <taxon>Thermoplasmata</taxon>
        <taxon>Thermoplasmatales</taxon>
        <taxon>Thermoplasmataceae</taxon>
        <taxon>Thermoplasma</taxon>
    </lineage>
</organism>
<gene>
    <name evidence="2" type="ordered locus">Ta0757</name>
</gene>
<dbReference type="InParanoid" id="Q9HK49"/>
<feature type="transmembrane region" description="Helical" evidence="1">
    <location>
        <begin position="35"/>
        <end position="51"/>
    </location>
</feature>
<name>Q9HK49_THEAC</name>
<dbReference type="PaxDb" id="273075-Ta0757"/>
<evidence type="ECO:0000256" key="1">
    <source>
        <dbReference type="SAM" id="Phobius"/>
    </source>
</evidence>
<feature type="transmembrane region" description="Helical" evidence="1">
    <location>
        <begin position="7"/>
        <end position="29"/>
    </location>
</feature>
<protein>
    <submittedName>
        <fullName evidence="2">Hypothetical membrane protein</fullName>
    </submittedName>
</protein>
<accession>Q9HK49</accession>
<dbReference type="KEGG" id="tac:Ta0757"/>
<keyword evidence="1" id="KW-0472">Membrane</keyword>
<dbReference type="RefSeq" id="WP_010901172.1">
    <property type="nucleotide sequence ID" value="NC_002578.1"/>
</dbReference>
<keyword evidence="1" id="KW-0812">Transmembrane</keyword>
<dbReference type="EnsemblBacteria" id="CAC11890">
    <property type="protein sequence ID" value="CAC11890"/>
    <property type="gene ID" value="CAC11890"/>
</dbReference>
<sequence length="117" mass="14118">MARRNPIVFIIILYVAFFLVMDFLLPVFLPRYGYYFSYFPIFFFFPFFWFGRRNYGRPRPTADQDNTSDKDQGEDYEYVNENVDEFGMPIHRRDSTIFYILGAIVIIVAIVVLFMRF</sequence>
<feature type="transmembrane region" description="Helical" evidence="1">
    <location>
        <begin position="96"/>
        <end position="115"/>
    </location>
</feature>
<dbReference type="Proteomes" id="UP000001024">
    <property type="component" value="Chromosome"/>
</dbReference>